<evidence type="ECO:0000313" key="2">
    <source>
        <dbReference type="Proteomes" id="UP000574067"/>
    </source>
</evidence>
<dbReference type="EMBL" id="JABBFW010000003">
    <property type="protein sequence ID" value="NML14702.1"/>
    <property type="molecule type" value="Genomic_DNA"/>
</dbReference>
<comment type="caution">
    <text evidence="1">The sequence shown here is derived from an EMBL/GenBank/DDBJ whole genome shotgun (WGS) entry which is preliminary data.</text>
</comment>
<dbReference type="Proteomes" id="UP000574067">
    <property type="component" value="Unassembled WGS sequence"/>
</dbReference>
<sequence length="173" mass="18868">MRAGGADETPRWRGGAALVLAAALALSACAGYSPSKVEPGMSAEQVQAIMGAPTGRYANPDGGTRLEYARGPMGLHTYMVDLDASGRVTGWKQVMDEREFNAITPGMPVQEMLRRIGRPAYVRGGGWQPGQVWSYRYDSPFCLWWQISVVGDTVKDAAYGPDPRCEHPERFNS</sequence>
<name>A0A848F5M5_9BURK</name>
<dbReference type="PROSITE" id="PS51257">
    <property type="entry name" value="PROKAR_LIPOPROTEIN"/>
    <property type="match status" value="1"/>
</dbReference>
<dbReference type="AlphaFoldDB" id="A0A848F5M5"/>
<accession>A0A848F5M5</accession>
<proteinExistence type="predicted"/>
<keyword evidence="2" id="KW-1185">Reference proteome</keyword>
<protein>
    <submittedName>
        <fullName evidence="1">Outer membrane protein assembly factor BamE</fullName>
    </submittedName>
</protein>
<gene>
    <name evidence="1" type="ORF">HHL10_06885</name>
</gene>
<organism evidence="1 2">
    <name type="scientific">Azohydromonas caseinilytica</name>
    <dbReference type="NCBI Taxonomy" id="2728836"/>
    <lineage>
        <taxon>Bacteria</taxon>
        <taxon>Pseudomonadati</taxon>
        <taxon>Pseudomonadota</taxon>
        <taxon>Betaproteobacteria</taxon>
        <taxon>Burkholderiales</taxon>
        <taxon>Sphaerotilaceae</taxon>
        <taxon>Azohydromonas</taxon>
    </lineage>
</organism>
<reference evidence="1 2" key="1">
    <citation type="submission" date="2020-04" db="EMBL/GenBank/DDBJ databases">
        <title>Azohydromonas sp. isolated from soil.</title>
        <authorList>
            <person name="Dahal R.H."/>
        </authorList>
    </citation>
    <scope>NUCLEOTIDE SEQUENCE [LARGE SCALE GENOMIC DNA]</scope>
    <source>
        <strain evidence="1 2">G-1-1-14</strain>
    </source>
</reference>
<evidence type="ECO:0000313" key="1">
    <source>
        <dbReference type="EMBL" id="NML14702.1"/>
    </source>
</evidence>